<proteinExistence type="predicted"/>
<protein>
    <submittedName>
        <fullName evidence="1">Uncharacterized protein</fullName>
    </submittedName>
</protein>
<dbReference type="RefSeq" id="WP_230736870.1">
    <property type="nucleotide sequence ID" value="NZ_CP075567.1"/>
</dbReference>
<name>A0ABY3Q868_9PSED</name>
<evidence type="ECO:0000313" key="2">
    <source>
        <dbReference type="Proteomes" id="UP001162907"/>
    </source>
</evidence>
<dbReference type="Proteomes" id="UP001162907">
    <property type="component" value="Chromosome"/>
</dbReference>
<evidence type="ECO:0000313" key="1">
    <source>
        <dbReference type="EMBL" id="UFQ02262.1"/>
    </source>
</evidence>
<keyword evidence="2" id="KW-1185">Reference proteome</keyword>
<sequence length="63" mass="7047">MTARQSGQLLEDQLEKIGDGSKFARSMILKAYERPVAIVDSIKTEAVNEFRNDAFRQCLDANG</sequence>
<accession>A0ABY3Q868</accession>
<gene>
    <name evidence="1" type="ORF">KJY40_11430</name>
</gene>
<reference evidence="1 2" key="1">
    <citation type="journal article" date="2022" name="Int. J. Syst. Evol. Microbiol.">
        <title>Pseudomonas fitomaticsae sp. nov., isolated at Marimurtra Botanical Garden in Blanes, Catalonia, Spain.</title>
        <authorList>
            <person name="Atanasov K.E."/>
            <person name="Galbis D.M."/>
            <person name="Cornado D."/>
            <person name="Serpico A."/>
            <person name="Sanchez G."/>
            <person name="Bosch M."/>
            <person name="Ferrer A."/>
            <person name="Altabella T."/>
        </authorList>
    </citation>
    <scope>NUCLEOTIDE SEQUENCE [LARGE SCALE GENOMIC DNA]</scope>
    <source>
        <strain evidence="1 2">FIT81</strain>
    </source>
</reference>
<dbReference type="EMBL" id="CP075567">
    <property type="protein sequence ID" value="UFQ02262.1"/>
    <property type="molecule type" value="Genomic_DNA"/>
</dbReference>
<organism evidence="1 2">
    <name type="scientific">Pseudomonas fitomaticsae</name>
    <dbReference type="NCBI Taxonomy" id="2837969"/>
    <lineage>
        <taxon>Bacteria</taxon>
        <taxon>Pseudomonadati</taxon>
        <taxon>Pseudomonadota</taxon>
        <taxon>Gammaproteobacteria</taxon>
        <taxon>Pseudomonadales</taxon>
        <taxon>Pseudomonadaceae</taxon>
        <taxon>Pseudomonas</taxon>
    </lineage>
</organism>